<evidence type="ECO:0000313" key="3">
    <source>
        <dbReference type="Proteomes" id="UP000233435"/>
    </source>
</evidence>
<name>A0A2N3HP39_9FLAO</name>
<dbReference type="EMBL" id="PJEO01000009">
    <property type="protein sequence ID" value="PKQ46739.1"/>
    <property type="molecule type" value="Genomic_DNA"/>
</dbReference>
<evidence type="ECO:0000313" key="2">
    <source>
        <dbReference type="EMBL" id="PKQ46739.1"/>
    </source>
</evidence>
<keyword evidence="3" id="KW-1185">Reference proteome</keyword>
<dbReference type="CDD" id="cd03801">
    <property type="entry name" value="GT4_PimA-like"/>
    <property type="match status" value="1"/>
</dbReference>
<dbReference type="Gene3D" id="3.40.50.2000">
    <property type="entry name" value="Glycogen Phosphorylase B"/>
    <property type="match status" value="2"/>
</dbReference>
<dbReference type="Proteomes" id="UP000233435">
    <property type="component" value="Unassembled WGS sequence"/>
</dbReference>
<dbReference type="AlphaFoldDB" id="A0A2N3HP39"/>
<sequence length="391" mass="44958">MRIGLVLPAVPGYSETFFSNKIKGLEANGYTVILFVNSCNRKTKTSTKTKVAPKLSGNMVRIGMISFYRLSYSLIFHFKVSRRLFILDRDDGINFIQRIKNIIINNHIFSEPVDWLHFGFGTMVLNRENVAKAIGAKMAVSFRGFDIGIYPVKHPGCYKRLWEKVDKIHVISNDISELVYKQGFNNQVPIIKITPAIDIRFFKNNHKTEYNKIPHFITVARLHWKKGLDYTLEALALLKEENIPFHYTIIGDGPQEEYLKFGTHQLGLNDYVTFTGKLSHELVKKKLEQADIYLQYSIQEGFCNSVLEAQAIGLLCVVSDAEGLSENVLHNKTGWVVPLRQPKLLLEKIRNIINLPQTEKDTISQNAKERVKLEFNIKKQQKEFVGFYENN</sequence>
<accession>A0A2N3HP39</accession>
<evidence type="ECO:0000259" key="1">
    <source>
        <dbReference type="Pfam" id="PF00534"/>
    </source>
</evidence>
<dbReference type="Pfam" id="PF00534">
    <property type="entry name" value="Glycos_transf_1"/>
    <property type="match status" value="1"/>
</dbReference>
<dbReference type="InterPro" id="IPR001296">
    <property type="entry name" value="Glyco_trans_1"/>
</dbReference>
<gene>
    <name evidence="2" type="ORF">CSW08_01700</name>
</gene>
<dbReference type="InterPro" id="IPR050194">
    <property type="entry name" value="Glycosyltransferase_grp1"/>
</dbReference>
<dbReference type="GO" id="GO:0016757">
    <property type="term" value="F:glycosyltransferase activity"/>
    <property type="evidence" value="ECO:0007669"/>
    <property type="project" value="InterPro"/>
</dbReference>
<feature type="domain" description="Glycosyl transferase family 1" evidence="1">
    <location>
        <begin position="208"/>
        <end position="369"/>
    </location>
</feature>
<dbReference type="PANTHER" id="PTHR45947:SF14">
    <property type="entry name" value="SLL1723 PROTEIN"/>
    <property type="match status" value="1"/>
</dbReference>
<dbReference type="PANTHER" id="PTHR45947">
    <property type="entry name" value="SULFOQUINOVOSYL TRANSFERASE SQD2"/>
    <property type="match status" value="1"/>
</dbReference>
<comment type="caution">
    <text evidence="2">The sequence shown here is derived from an EMBL/GenBank/DDBJ whole genome shotgun (WGS) entry which is preliminary data.</text>
</comment>
<reference evidence="2 3" key="1">
    <citation type="submission" date="2017-12" db="EMBL/GenBank/DDBJ databases">
        <title>Confluentibacter flavum sp. nov., isolated from the saline lake.</title>
        <authorList>
            <person name="Yu L."/>
        </authorList>
    </citation>
    <scope>NUCLEOTIDE SEQUENCE [LARGE SCALE GENOMIC DNA]</scope>
    <source>
        <strain evidence="2 3">3B</strain>
    </source>
</reference>
<keyword evidence="2" id="KW-0808">Transferase</keyword>
<dbReference type="RefSeq" id="WP_106658179.1">
    <property type="nucleotide sequence ID" value="NZ_PJEO01000009.1"/>
</dbReference>
<protein>
    <submittedName>
        <fullName evidence="2">Glycosyltransferase</fullName>
    </submittedName>
</protein>
<organism evidence="2 3">
    <name type="scientific">Confluentibacter flavum</name>
    <dbReference type="NCBI Taxonomy" id="1909700"/>
    <lineage>
        <taxon>Bacteria</taxon>
        <taxon>Pseudomonadati</taxon>
        <taxon>Bacteroidota</taxon>
        <taxon>Flavobacteriia</taxon>
        <taxon>Flavobacteriales</taxon>
        <taxon>Flavobacteriaceae</taxon>
        <taxon>Confluentibacter</taxon>
    </lineage>
</organism>
<dbReference type="SUPFAM" id="SSF53756">
    <property type="entry name" value="UDP-Glycosyltransferase/glycogen phosphorylase"/>
    <property type="match status" value="1"/>
</dbReference>
<proteinExistence type="predicted"/>
<dbReference type="OrthoDB" id="832722at2"/>